<name>E6QJH8_9ZZZZ</name>
<gene>
    <name evidence="2" type="ORF">CARN6_0727</name>
</gene>
<organism evidence="2">
    <name type="scientific">mine drainage metagenome</name>
    <dbReference type="NCBI Taxonomy" id="410659"/>
    <lineage>
        <taxon>unclassified sequences</taxon>
        <taxon>metagenomes</taxon>
        <taxon>ecological metagenomes</taxon>
    </lineage>
</organism>
<reference evidence="2" key="1">
    <citation type="submission" date="2009-10" db="EMBL/GenBank/DDBJ databases">
        <title>Diversity of trophic interactions inside an arsenic-rich microbial ecosystem.</title>
        <authorList>
            <person name="Bertin P.N."/>
            <person name="Heinrich-Salmeron A."/>
            <person name="Pelletier E."/>
            <person name="Goulhen-Chollet F."/>
            <person name="Arsene-Ploetze F."/>
            <person name="Gallien S."/>
            <person name="Calteau A."/>
            <person name="Vallenet D."/>
            <person name="Casiot C."/>
            <person name="Chane-Woon-Ming B."/>
            <person name="Giloteaux L."/>
            <person name="Barakat M."/>
            <person name="Bonnefoy V."/>
            <person name="Bruneel O."/>
            <person name="Chandler M."/>
            <person name="Cleiss J."/>
            <person name="Duran R."/>
            <person name="Elbaz-Poulichet F."/>
            <person name="Fonknechten N."/>
            <person name="Lauga B."/>
            <person name="Mornico D."/>
            <person name="Ortet P."/>
            <person name="Schaeffer C."/>
            <person name="Siguier P."/>
            <person name="Alexander Thil Smith A."/>
            <person name="Van Dorsselaer A."/>
            <person name="Weissenbach J."/>
            <person name="Medigue C."/>
            <person name="Le Paslier D."/>
        </authorList>
    </citation>
    <scope>NUCLEOTIDE SEQUENCE</scope>
</reference>
<feature type="region of interest" description="Disordered" evidence="1">
    <location>
        <begin position="27"/>
        <end position="46"/>
    </location>
</feature>
<feature type="region of interest" description="Disordered" evidence="1">
    <location>
        <begin position="1"/>
        <end position="21"/>
    </location>
</feature>
<sequence length="62" mass="6564">MTQHYPQISVEHPVGNAGKAMTGIWKAPGRKKRHPSPRIPHPAGAGRSATAVLLILPFGSGE</sequence>
<dbReference type="EMBL" id="CABQ01000088">
    <property type="protein sequence ID" value="CBI07394.1"/>
    <property type="molecule type" value="Genomic_DNA"/>
</dbReference>
<protein>
    <submittedName>
        <fullName evidence="2">Uncharacterized protein</fullName>
    </submittedName>
</protein>
<evidence type="ECO:0000256" key="1">
    <source>
        <dbReference type="SAM" id="MobiDB-lite"/>
    </source>
</evidence>
<comment type="caution">
    <text evidence="2">The sequence shown here is derived from an EMBL/GenBank/DDBJ whole genome shotgun (WGS) entry which is preliminary data.</text>
</comment>
<evidence type="ECO:0000313" key="2">
    <source>
        <dbReference type="EMBL" id="CBI07394.1"/>
    </source>
</evidence>
<accession>E6QJH8</accession>
<dbReference type="AlphaFoldDB" id="E6QJH8"/>
<proteinExistence type="predicted"/>